<evidence type="ECO:0000256" key="4">
    <source>
        <dbReference type="ARBA" id="ARBA00022833"/>
    </source>
</evidence>
<protein>
    <recommendedName>
        <fullName evidence="6">HAT C-terminal dimerisation domain-containing protein</fullName>
    </recommendedName>
</protein>
<proteinExistence type="predicted"/>
<keyword evidence="5" id="KW-0539">Nucleus</keyword>
<dbReference type="Pfam" id="PF05699">
    <property type="entry name" value="Dimer_Tnp_hAT"/>
    <property type="match status" value="1"/>
</dbReference>
<evidence type="ECO:0000313" key="8">
    <source>
        <dbReference type="Proteomes" id="UP001159363"/>
    </source>
</evidence>
<evidence type="ECO:0000256" key="3">
    <source>
        <dbReference type="ARBA" id="ARBA00022771"/>
    </source>
</evidence>
<sequence length="430" mass="49170">MGLSPRSTCTAPSPINGNARPKAIKIYSSHLANQPTLSQTFDRITKFKPCDYRAQKIITLITEIICIDIQTLSVVENTGFKRLINHLEPRIIKQIRMKCMQSSQNVFQMKFQLYIIEVIPFHEVSHTADDIGHFISDILLQWGLTTKVAAIVRDGGTDITKAINDSAFVPVPCSAQLFQCMVRKAFLDNLFFKHSNKNIKILKWCQNQFALPQHRMIQDVSTRWNNTLHMMKRLNEQKNAIIMASSRKDATISAELTVDEWKKLEHLIDIIITFFLQVIPLMQVMQHHLKIPSPKGTGLQGHFIHTNELIAKATVLDPRFKLNPFQQEKHSIFLSSVKNSIVSEMEKISVTHGLSPAEKDFGDTIFNHVTPDSHRQLKNVALKYRCVPLSTVSNERAFSTAGAIGDVKRNRHDYKREKMLIFCHKHLQRA</sequence>
<evidence type="ECO:0000256" key="2">
    <source>
        <dbReference type="ARBA" id="ARBA00022723"/>
    </source>
</evidence>
<evidence type="ECO:0000256" key="5">
    <source>
        <dbReference type="ARBA" id="ARBA00023242"/>
    </source>
</evidence>
<feature type="domain" description="HAT C-terminal dimerisation" evidence="6">
    <location>
        <begin position="377"/>
        <end position="425"/>
    </location>
</feature>
<keyword evidence="4" id="KW-0862">Zinc</keyword>
<organism evidence="7 8">
    <name type="scientific">Dryococelus australis</name>
    <dbReference type="NCBI Taxonomy" id="614101"/>
    <lineage>
        <taxon>Eukaryota</taxon>
        <taxon>Metazoa</taxon>
        <taxon>Ecdysozoa</taxon>
        <taxon>Arthropoda</taxon>
        <taxon>Hexapoda</taxon>
        <taxon>Insecta</taxon>
        <taxon>Pterygota</taxon>
        <taxon>Neoptera</taxon>
        <taxon>Polyneoptera</taxon>
        <taxon>Phasmatodea</taxon>
        <taxon>Verophasmatodea</taxon>
        <taxon>Anareolatae</taxon>
        <taxon>Phasmatidae</taxon>
        <taxon>Eurycanthinae</taxon>
        <taxon>Dryococelus</taxon>
    </lineage>
</organism>
<dbReference type="SUPFAM" id="SSF53098">
    <property type="entry name" value="Ribonuclease H-like"/>
    <property type="match status" value="1"/>
</dbReference>
<evidence type="ECO:0000313" key="7">
    <source>
        <dbReference type="EMBL" id="KAJ8896740.1"/>
    </source>
</evidence>
<keyword evidence="2" id="KW-0479">Metal-binding</keyword>
<accession>A0ABQ9IKQ4</accession>
<evidence type="ECO:0000259" key="6">
    <source>
        <dbReference type="Pfam" id="PF05699"/>
    </source>
</evidence>
<dbReference type="Proteomes" id="UP001159363">
    <property type="component" value="Chromosome 1"/>
</dbReference>
<reference evidence="7 8" key="1">
    <citation type="submission" date="2023-02" db="EMBL/GenBank/DDBJ databases">
        <title>LHISI_Scaffold_Assembly.</title>
        <authorList>
            <person name="Stuart O.P."/>
            <person name="Cleave R."/>
            <person name="Magrath M.J.L."/>
            <person name="Mikheyev A.S."/>
        </authorList>
    </citation>
    <scope>NUCLEOTIDE SEQUENCE [LARGE SCALE GENOMIC DNA]</scope>
    <source>
        <strain evidence="7">Daus_M_001</strain>
        <tissue evidence="7">Leg muscle</tissue>
    </source>
</reference>
<dbReference type="PANTHER" id="PTHR46481:SF10">
    <property type="entry name" value="ZINC FINGER BED DOMAIN-CONTAINING PROTEIN 39"/>
    <property type="match status" value="1"/>
</dbReference>
<dbReference type="PANTHER" id="PTHR46481">
    <property type="entry name" value="ZINC FINGER BED DOMAIN-CONTAINING PROTEIN 4"/>
    <property type="match status" value="1"/>
</dbReference>
<comment type="caution">
    <text evidence="7">The sequence shown here is derived from an EMBL/GenBank/DDBJ whole genome shotgun (WGS) entry which is preliminary data.</text>
</comment>
<evidence type="ECO:0000256" key="1">
    <source>
        <dbReference type="ARBA" id="ARBA00004123"/>
    </source>
</evidence>
<dbReference type="InterPro" id="IPR008906">
    <property type="entry name" value="HATC_C_dom"/>
</dbReference>
<feature type="non-terminal residue" evidence="7">
    <location>
        <position position="430"/>
    </location>
</feature>
<comment type="subcellular location">
    <subcellularLocation>
        <location evidence="1">Nucleus</location>
    </subcellularLocation>
</comment>
<gene>
    <name evidence="7" type="ORF">PR048_002085</name>
</gene>
<dbReference type="InterPro" id="IPR012337">
    <property type="entry name" value="RNaseH-like_sf"/>
</dbReference>
<keyword evidence="8" id="KW-1185">Reference proteome</keyword>
<name>A0ABQ9IKQ4_9NEOP</name>
<dbReference type="EMBL" id="JARBHB010000001">
    <property type="protein sequence ID" value="KAJ8896740.1"/>
    <property type="molecule type" value="Genomic_DNA"/>
</dbReference>
<dbReference type="InterPro" id="IPR052035">
    <property type="entry name" value="ZnF_BED_domain_contain"/>
</dbReference>
<keyword evidence="3" id="KW-0863">Zinc-finger</keyword>